<sequence length="330" mass="37548">MNKKITRDDVAKLAGVSPAVVSYVINQTKFVSEEKTQAVRRAIEELQYRPNLHARSLKTNKSMQIAFVCDNLRNNWLEIAEQKFFDRGYFVSHCYSRDGDEFIQTLIEGRFDGVFMLSNRYTAAQLNQIAGAGIPVVLYKTRDYSFLERNIVTVAPDIYSGVEKTVNYLVFRGHKRILLAPPLRYNMNMAKGFRERAYRDALEANGLPYNDAYICRNTESEDSVLSNIFDLVFACNPEERPTAIIAGDDYLAGHIMQYVKKLGLEVPEDLAVVGMDNIYLAEMLSPRLTSVDFSKEEFSQRLVDTMLQLINGENPQDQFISVSLAVRESA</sequence>
<dbReference type="CDD" id="cd01392">
    <property type="entry name" value="HTH_LacI"/>
    <property type="match status" value="1"/>
</dbReference>
<dbReference type="Gene3D" id="3.40.50.2300">
    <property type="match status" value="2"/>
</dbReference>
<dbReference type="PANTHER" id="PTHR30146">
    <property type="entry name" value="LACI-RELATED TRANSCRIPTIONAL REPRESSOR"/>
    <property type="match status" value="1"/>
</dbReference>
<gene>
    <name evidence="5" type="ORF">H9716_11915</name>
</gene>
<evidence type="ECO:0000256" key="3">
    <source>
        <dbReference type="ARBA" id="ARBA00023163"/>
    </source>
</evidence>
<dbReference type="Proteomes" id="UP000886804">
    <property type="component" value="Unassembled WGS sequence"/>
</dbReference>
<dbReference type="Pfam" id="PF00356">
    <property type="entry name" value="LacI"/>
    <property type="match status" value="1"/>
</dbReference>
<dbReference type="GO" id="GO:0000976">
    <property type="term" value="F:transcription cis-regulatory region binding"/>
    <property type="evidence" value="ECO:0007669"/>
    <property type="project" value="TreeGrafter"/>
</dbReference>
<reference evidence="5" key="2">
    <citation type="submission" date="2021-04" db="EMBL/GenBank/DDBJ databases">
        <authorList>
            <person name="Gilroy R."/>
        </authorList>
    </citation>
    <scope>NUCLEOTIDE SEQUENCE</scope>
    <source>
        <strain evidence="5">CHK188-4685</strain>
    </source>
</reference>
<keyword evidence="2" id="KW-0238">DNA-binding</keyword>
<evidence type="ECO:0000313" key="5">
    <source>
        <dbReference type="EMBL" id="HJB08547.1"/>
    </source>
</evidence>
<keyword evidence="3" id="KW-0804">Transcription</keyword>
<dbReference type="SUPFAM" id="SSF53822">
    <property type="entry name" value="Periplasmic binding protein-like I"/>
    <property type="match status" value="1"/>
</dbReference>
<feature type="domain" description="HTH lacI-type" evidence="4">
    <location>
        <begin position="5"/>
        <end position="59"/>
    </location>
</feature>
<dbReference type="CDD" id="cd06267">
    <property type="entry name" value="PBP1_LacI_sugar_binding-like"/>
    <property type="match status" value="1"/>
</dbReference>
<dbReference type="InterPro" id="IPR010982">
    <property type="entry name" value="Lambda_DNA-bd_dom_sf"/>
</dbReference>
<proteinExistence type="predicted"/>
<dbReference type="EMBL" id="DWYS01000141">
    <property type="protein sequence ID" value="HJB08547.1"/>
    <property type="molecule type" value="Genomic_DNA"/>
</dbReference>
<dbReference type="Gene3D" id="1.10.260.40">
    <property type="entry name" value="lambda repressor-like DNA-binding domains"/>
    <property type="match status" value="1"/>
</dbReference>
<dbReference type="InterPro" id="IPR028082">
    <property type="entry name" value="Peripla_BP_I"/>
</dbReference>
<keyword evidence="1" id="KW-0805">Transcription regulation</keyword>
<dbReference type="InterPro" id="IPR046335">
    <property type="entry name" value="LacI/GalR-like_sensor"/>
</dbReference>
<comment type="caution">
    <text evidence="5">The sequence shown here is derived from an EMBL/GenBank/DDBJ whole genome shotgun (WGS) entry which is preliminary data.</text>
</comment>
<name>A0A9D2L9J4_9FIRM</name>
<reference evidence="5" key="1">
    <citation type="journal article" date="2021" name="PeerJ">
        <title>Extensive microbial diversity within the chicken gut microbiome revealed by metagenomics and culture.</title>
        <authorList>
            <person name="Gilroy R."/>
            <person name="Ravi A."/>
            <person name="Getino M."/>
            <person name="Pursley I."/>
            <person name="Horton D.L."/>
            <person name="Alikhan N.F."/>
            <person name="Baker D."/>
            <person name="Gharbi K."/>
            <person name="Hall N."/>
            <person name="Watson M."/>
            <person name="Adriaenssens E.M."/>
            <person name="Foster-Nyarko E."/>
            <person name="Jarju S."/>
            <person name="Secka A."/>
            <person name="Antonio M."/>
            <person name="Oren A."/>
            <person name="Chaudhuri R.R."/>
            <person name="La Ragione R."/>
            <person name="Hildebrand F."/>
            <person name="Pallen M.J."/>
        </authorList>
    </citation>
    <scope>NUCLEOTIDE SEQUENCE</scope>
    <source>
        <strain evidence="5">CHK188-4685</strain>
    </source>
</reference>
<protein>
    <submittedName>
        <fullName evidence="5">LacI family transcriptional regulator</fullName>
    </submittedName>
</protein>
<evidence type="ECO:0000313" key="6">
    <source>
        <dbReference type="Proteomes" id="UP000886804"/>
    </source>
</evidence>
<dbReference type="AlphaFoldDB" id="A0A9D2L9J4"/>
<dbReference type="GO" id="GO:0003700">
    <property type="term" value="F:DNA-binding transcription factor activity"/>
    <property type="evidence" value="ECO:0007669"/>
    <property type="project" value="TreeGrafter"/>
</dbReference>
<evidence type="ECO:0000259" key="4">
    <source>
        <dbReference type="PROSITE" id="PS50932"/>
    </source>
</evidence>
<evidence type="ECO:0000256" key="2">
    <source>
        <dbReference type="ARBA" id="ARBA00023125"/>
    </source>
</evidence>
<dbReference type="PROSITE" id="PS50932">
    <property type="entry name" value="HTH_LACI_2"/>
    <property type="match status" value="1"/>
</dbReference>
<dbReference type="SMART" id="SM00354">
    <property type="entry name" value="HTH_LACI"/>
    <property type="match status" value="1"/>
</dbReference>
<accession>A0A9D2L9J4</accession>
<dbReference type="SUPFAM" id="SSF47413">
    <property type="entry name" value="lambda repressor-like DNA-binding domains"/>
    <property type="match status" value="1"/>
</dbReference>
<dbReference type="InterPro" id="IPR000843">
    <property type="entry name" value="HTH_LacI"/>
</dbReference>
<evidence type="ECO:0000256" key="1">
    <source>
        <dbReference type="ARBA" id="ARBA00023015"/>
    </source>
</evidence>
<organism evidence="5 6">
    <name type="scientific">Candidatus Enterocloster faecavium</name>
    <dbReference type="NCBI Taxonomy" id="2838560"/>
    <lineage>
        <taxon>Bacteria</taxon>
        <taxon>Bacillati</taxon>
        <taxon>Bacillota</taxon>
        <taxon>Clostridia</taxon>
        <taxon>Lachnospirales</taxon>
        <taxon>Lachnospiraceae</taxon>
        <taxon>Enterocloster</taxon>
    </lineage>
</organism>
<dbReference type="PANTHER" id="PTHR30146:SF109">
    <property type="entry name" value="HTH-TYPE TRANSCRIPTIONAL REGULATOR GALS"/>
    <property type="match status" value="1"/>
</dbReference>
<dbReference type="Pfam" id="PF13377">
    <property type="entry name" value="Peripla_BP_3"/>
    <property type="match status" value="1"/>
</dbReference>